<evidence type="ECO:0000313" key="4">
    <source>
        <dbReference type="Proteomes" id="UP001633002"/>
    </source>
</evidence>
<evidence type="ECO:0000313" key="3">
    <source>
        <dbReference type="EMBL" id="KAL3690520.1"/>
    </source>
</evidence>
<comment type="caution">
    <text evidence="3">The sequence shown here is derived from an EMBL/GenBank/DDBJ whole genome shotgun (WGS) entry which is preliminary data.</text>
</comment>
<keyword evidence="2" id="KW-0378">Hydrolase</keyword>
<name>A0ABD3HJP8_9MARC</name>
<dbReference type="PANTHER" id="PTHR45648:SF165">
    <property type="entry name" value="GDSL ESTERASE_LIPASE"/>
    <property type="match status" value="1"/>
</dbReference>
<dbReference type="Proteomes" id="UP001633002">
    <property type="component" value="Unassembled WGS sequence"/>
</dbReference>
<dbReference type="InterPro" id="IPR036514">
    <property type="entry name" value="SGNH_hydro_sf"/>
</dbReference>
<comment type="similarity">
    <text evidence="1">Belongs to the 'GDSL' lipolytic enzyme family.</text>
</comment>
<dbReference type="InterPro" id="IPR051058">
    <property type="entry name" value="GDSL_Est/Lipase"/>
</dbReference>
<proteinExistence type="inferred from homology"/>
<dbReference type="Gene3D" id="3.40.50.1110">
    <property type="entry name" value="SGNH hydrolase"/>
    <property type="match status" value="1"/>
</dbReference>
<organism evidence="3 4">
    <name type="scientific">Riccia sorocarpa</name>
    <dbReference type="NCBI Taxonomy" id="122646"/>
    <lineage>
        <taxon>Eukaryota</taxon>
        <taxon>Viridiplantae</taxon>
        <taxon>Streptophyta</taxon>
        <taxon>Embryophyta</taxon>
        <taxon>Marchantiophyta</taxon>
        <taxon>Marchantiopsida</taxon>
        <taxon>Marchantiidae</taxon>
        <taxon>Marchantiales</taxon>
        <taxon>Ricciaceae</taxon>
        <taxon>Riccia</taxon>
    </lineage>
</organism>
<sequence length="156" mass="17433">MGARKILLGGVGPLGCIPAELNIFKSHNGRCIESLVNKLVRAYNKAIKENVEKLVESHNDLHILFADAYKQIMTFMHNHSQYGFTNVDTSCCGQGKYGADLPCIPTAPYCADRDAYVFWDRHHPTDKANLLIAKAYVYGSDYEIISPMNILQLAQL</sequence>
<dbReference type="PANTHER" id="PTHR45648">
    <property type="entry name" value="GDSL LIPASE/ACYLHYDROLASE FAMILY PROTEIN (AFU_ORTHOLOGUE AFUA_4G14700)"/>
    <property type="match status" value="1"/>
</dbReference>
<dbReference type="AlphaFoldDB" id="A0ABD3HJP8"/>
<keyword evidence="4" id="KW-1185">Reference proteome</keyword>
<protein>
    <recommendedName>
        <fullName evidence="5">GDSL esterase/lipase</fullName>
    </recommendedName>
</protein>
<evidence type="ECO:0000256" key="2">
    <source>
        <dbReference type="ARBA" id="ARBA00022801"/>
    </source>
</evidence>
<dbReference type="Pfam" id="PF00657">
    <property type="entry name" value="Lipase_GDSL"/>
    <property type="match status" value="1"/>
</dbReference>
<dbReference type="GO" id="GO:0016787">
    <property type="term" value="F:hydrolase activity"/>
    <property type="evidence" value="ECO:0007669"/>
    <property type="project" value="UniProtKB-KW"/>
</dbReference>
<dbReference type="EMBL" id="JBJQOH010000004">
    <property type="protein sequence ID" value="KAL3690520.1"/>
    <property type="molecule type" value="Genomic_DNA"/>
</dbReference>
<accession>A0ABD3HJP8</accession>
<reference evidence="3 4" key="1">
    <citation type="submission" date="2024-09" db="EMBL/GenBank/DDBJ databases">
        <title>Chromosome-scale assembly of Riccia sorocarpa.</title>
        <authorList>
            <person name="Paukszto L."/>
        </authorList>
    </citation>
    <scope>NUCLEOTIDE SEQUENCE [LARGE SCALE GENOMIC DNA]</scope>
    <source>
        <strain evidence="3">LP-2024</strain>
        <tissue evidence="3">Aerial parts of the thallus</tissue>
    </source>
</reference>
<dbReference type="InterPro" id="IPR001087">
    <property type="entry name" value="GDSL"/>
</dbReference>
<gene>
    <name evidence="3" type="ORF">R1sor_016829</name>
</gene>
<evidence type="ECO:0000256" key="1">
    <source>
        <dbReference type="ARBA" id="ARBA00008668"/>
    </source>
</evidence>
<evidence type="ECO:0008006" key="5">
    <source>
        <dbReference type="Google" id="ProtNLM"/>
    </source>
</evidence>